<proteinExistence type="predicted"/>
<comment type="caution">
    <text evidence="2">The sequence shown here is derived from an EMBL/GenBank/DDBJ whole genome shotgun (WGS) entry which is preliminary data.</text>
</comment>
<dbReference type="EMBL" id="JAFLCK010000033">
    <property type="protein sequence ID" value="MBN8662206.1"/>
    <property type="molecule type" value="Genomic_DNA"/>
</dbReference>
<sequence>MANSKYDNAKSFASRALADMLSAISATSKEVRLRLTSEQNAGKFVWLIISRIPSPAGDTSGDSEHVWAHTNDFDLLVGTPLSLSISAPLSQAVGLTAQIQTFLEGEIASYGKVEALLQSTALDGSTNPSYTGDSESGYDSLTQQSQTAGVI</sequence>
<evidence type="ECO:0000313" key="3">
    <source>
        <dbReference type="Proteomes" id="UP000664277"/>
    </source>
</evidence>
<dbReference type="AlphaFoldDB" id="A0A8J7PA50"/>
<dbReference type="Proteomes" id="UP000664277">
    <property type="component" value="Unassembled WGS sequence"/>
</dbReference>
<organism evidence="2 3">
    <name type="scientific">Candidatus Obscuribacter phosphatis</name>
    <dbReference type="NCBI Taxonomy" id="1906157"/>
    <lineage>
        <taxon>Bacteria</taxon>
        <taxon>Bacillati</taxon>
        <taxon>Candidatus Melainabacteria</taxon>
        <taxon>Candidatus Obscuribacterales</taxon>
        <taxon>Candidatus Obscuribacteraceae</taxon>
        <taxon>Candidatus Obscuribacter</taxon>
    </lineage>
</organism>
<protein>
    <submittedName>
        <fullName evidence="2">Uncharacterized protein</fullName>
    </submittedName>
</protein>
<evidence type="ECO:0000313" key="2">
    <source>
        <dbReference type="EMBL" id="MBN8662206.1"/>
    </source>
</evidence>
<evidence type="ECO:0000256" key="1">
    <source>
        <dbReference type="SAM" id="MobiDB-lite"/>
    </source>
</evidence>
<accession>A0A8J7PA50</accession>
<feature type="region of interest" description="Disordered" evidence="1">
    <location>
        <begin position="126"/>
        <end position="151"/>
    </location>
</feature>
<name>A0A8J7PA50_9BACT</name>
<reference evidence="2" key="1">
    <citation type="submission" date="2021-02" db="EMBL/GenBank/DDBJ databases">
        <title>Genome-Resolved Metagenomics of a Microbial Community Performing Photosynthetic Biological Nutrient Removal.</title>
        <authorList>
            <person name="Mcdaniel E.A."/>
        </authorList>
    </citation>
    <scope>NUCLEOTIDE SEQUENCE</scope>
    <source>
        <strain evidence="2">UWPOB_OBS1</strain>
    </source>
</reference>
<gene>
    <name evidence="2" type="ORF">J0M35_17690</name>
</gene>